<accession>A0AAC8QF95</accession>
<dbReference type="KEGG" id="age:AA314_07919"/>
<dbReference type="Proteomes" id="UP000256345">
    <property type="component" value="Unassembled WGS sequence"/>
</dbReference>
<evidence type="ECO:0000313" key="2">
    <source>
        <dbReference type="EMBL" id="REG32391.1"/>
    </source>
</evidence>
<keyword evidence="4" id="KW-1185">Reference proteome</keyword>
<gene>
    <name evidence="1" type="ORF">AA314_07919</name>
    <name evidence="2" type="ORF">ATI61_105719</name>
</gene>
<evidence type="ECO:0000313" key="3">
    <source>
        <dbReference type="Proteomes" id="UP000035579"/>
    </source>
</evidence>
<proteinExistence type="predicted"/>
<name>A0AAC8QF95_9BACT</name>
<sequence>MGRYSVWVLMAVLLGGCEAHGAERKAEGRPGMLRLETERVVVFKDGYALLVKRAEAVADARGTVFTDEVPENAVLGTFWAWSERGPAVRAMRAEWVEQEVDKEERGACTDPAAILSANPGKRVTIEVEGATLTGTVLAVPASVVAEVPAHSPRYGLSGLEASVSAMSPHTPVVALSVPERGTVVLAGRDIRRVEGPELSLECKRTVHLTERRKRLSLDFGAEAAGKNLAVRLVYFTPGLRWVPTYRLDLKDGGKGLLSLQAELLNELEDLRGANVELIVGVPNFRFRDVSSPLSLEGAVRQTLAQAAPSLMNSMNIANNATFSQNAAEWDGAQQAQSAVPNLPNLGGSGDSPDFFLHSIPALVLAKGARALVPLWREEVPVRDLYTLEVRVRRDSNNSDMVRYGSSDSSGRVSPLRLARGEVWHQLELKNDTKYPLTTGPVLVMRGQVPQAQELLTYTPRGGSTLVPLTIATDVRTLHEETELERKLDALKRNGHSFSLIRKKGTLALSNPRGERTPLRIRLSTGGKVEQVSDGGRVKPDDYRDDDWGSSTLEAVNTHSDVEWTLTLEPGERRTLTYEVGFWR</sequence>
<dbReference type="EMBL" id="QUMU01000005">
    <property type="protein sequence ID" value="REG32391.1"/>
    <property type="molecule type" value="Genomic_DNA"/>
</dbReference>
<dbReference type="EMBL" id="CP011509">
    <property type="protein sequence ID" value="AKJ06293.1"/>
    <property type="molecule type" value="Genomic_DNA"/>
</dbReference>
<dbReference type="Proteomes" id="UP000035579">
    <property type="component" value="Chromosome"/>
</dbReference>
<protein>
    <recommendedName>
        <fullName evidence="5">DUF4139 domain-containing protein</fullName>
    </recommendedName>
</protein>
<dbReference type="RefSeq" id="WP_047859615.1">
    <property type="nucleotide sequence ID" value="NZ_CP011509.1"/>
</dbReference>
<evidence type="ECO:0000313" key="4">
    <source>
        <dbReference type="Proteomes" id="UP000256345"/>
    </source>
</evidence>
<organism evidence="1 3">
    <name type="scientific">Archangium gephyra</name>
    <dbReference type="NCBI Taxonomy" id="48"/>
    <lineage>
        <taxon>Bacteria</taxon>
        <taxon>Pseudomonadati</taxon>
        <taxon>Myxococcota</taxon>
        <taxon>Myxococcia</taxon>
        <taxon>Myxococcales</taxon>
        <taxon>Cystobacterineae</taxon>
        <taxon>Archangiaceae</taxon>
        <taxon>Archangium</taxon>
    </lineage>
</organism>
<evidence type="ECO:0000313" key="1">
    <source>
        <dbReference type="EMBL" id="AKJ06293.1"/>
    </source>
</evidence>
<dbReference type="AlphaFoldDB" id="A0AAC8QF95"/>
<dbReference type="PROSITE" id="PS51257">
    <property type="entry name" value="PROKAR_LIPOPROTEIN"/>
    <property type="match status" value="1"/>
</dbReference>
<reference evidence="1 3" key="1">
    <citation type="submission" date="2015-05" db="EMBL/GenBank/DDBJ databases">
        <title>Genome assembly of Archangium gephyra DSM 2261.</title>
        <authorList>
            <person name="Sharma G."/>
            <person name="Subramanian S."/>
        </authorList>
    </citation>
    <scope>NUCLEOTIDE SEQUENCE [LARGE SCALE GENOMIC DNA]</scope>
    <source>
        <strain evidence="1 3">DSM 2261</strain>
    </source>
</reference>
<reference evidence="2 4" key="2">
    <citation type="submission" date="2018-08" db="EMBL/GenBank/DDBJ databases">
        <title>Genomic Encyclopedia of Archaeal and Bacterial Type Strains, Phase II (KMG-II): from individual species to whole genera.</title>
        <authorList>
            <person name="Goeker M."/>
        </authorList>
    </citation>
    <scope>NUCLEOTIDE SEQUENCE [LARGE SCALE GENOMIC DNA]</scope>
    <source>
        <strain evidence="2 4">DSM 2261</strain>
    </source>
</reference>
<evidence type="ECO:0008006" key="5">
    <source>
        <dbReference type="Google" id="ProtNLM"/>
    </source>
</evidence>